<dbReference type="Gene3D" id="3.40.930.10">
    <property type="entry name" value="Mannitol-specific EII, Chain A"/>
    <property type="match status" value="1"/>
</dbReference>
<dbReference type="PROSITE" id="PS00372">
    <property type="entry name" value="PTS_EIIA_TYPE_2_HIS"/>
    <property type="match status" value="1"/>
</dbReference>
<dbReference type="InterPro" id="IPR016152">
    <property type="entry name" value="PTrfase/Anion_transptr"/>
</dbReference>
<organism evidence="2 3">
    <name type="scientific">Streptobacillus moniliformis (strain ATCC 14647 / DSM 12112 / NCTC 10651 / 9901)</name>
    <dbReference type="NCBI Taxonomy" id="519441"/>
    <lineage>
        <taxon>Bacteria</taxon>
        <taxon>Fusobacteriati</taxon>
        <taxon>Fusobacteriota</taxon>
        <taxon>Fusobacteriia</taxon>
        <taxon>Fusobacteriales</taxon>
        <taxon>Leptotrichiaceae</taxon>
        <taxon>Streptobacillus</taxon>
    </lineage>
</organism>
<evidence type="ECO:0000313" key="2">
    <source>
        <dbReference type="EMBL" id="ACZ01304.1"/>
    </source>
</evidence>
<dbReference type="InterPro" id="IPR002178">
    <property type="entry name" value="PTS_EIIA_type-2_dom"/>
</dbReference>
<evidence type="ECO:0000313" key="3">
    <source>
        <dbReference type="Proteomes" id="UP000002072"/>
    </source>
</evidence>
<dbReference type="InterPro" id="IPR051541">
    <property type="entry name" value="PTS_SugarTrans_NitroReg"/>
</dbReference>
<dbReference type="CDD" id="cd00211">
    <property type="entry name" value="PTS_IIA_fru"/>
    <property type="match status" value="1"/>
</dbReference>
<gene>
    <name evidence="2" type="ordered locus">Smon_0836</name>
</gene>
<dbReference type="PANTHER" id="PTHR47738">
    <property type="entry name" value="PTS SYSTEM FRUCTOSE-LIKE EIIA COMPONENT-RELATED"/>
    <property type="match status" value="1"/>
</dbReference>
<dbReference type="PROSITE" id="PS51094">
    <property type="entry name" value="PTS_EIIA_TYPE_2"/>
    <property type="match status" value="1"/>
</dbReference>
<dbReference type="STRING" id="519441.Smon_0836"/>
<reference evidence="2 3" key="1">
    <citation type="journal article" date="2009" name="Stand. Genomic Sci.">
        <title>Complete genome sequence of Streptobacillus moniliformis type strain (9901T).</title>
        <authorList>
            <person name="Nolan M."/>
            <person name="Gronow S."/>
            <person name="Lapidus A."/>
            <person name="Ivanova N."/>
            <person name="Copeland A."/>
            <person name="Lucas S."/>
            <person name="Del Rio T.G."/>
            <person name="Chen F."/>
            <person name="Tice H."/>
            <person name="Pitluck S."/>
            <person name="Cheng J.F."/>
            <person name="Sims D."/>
            <person name="Meincke L."/>
            <person name="Bruce D."/>
            <person name="Goodwin L."/>
            <person name="Brettin T."/>
            <person name="Han C."/>
            <person name="Detter J.C."/>
            <person name="Ovchinikova G."/>
            <person name="Pati A."/>
            <person name="Mavromatis K."/>
            <person name="Mikhailova N."/>
            <person name="Chen A."/>
            <person name="Palaniappan K."/>
            <person name="Land M."/>
            <person name="Hauser L."/>
            <person name="Chang Y.J."/>
            <person name="Jeffries C.D."/>
            <person name="Rohde M."/>
            <person name="Sproer C."/>
            <person name="Goker M."/>
            <person name="Bristow J."/>
            <person name="Eisen J.A."/>
            <person name="Markowitz V."/>
            <person name="Hugenholtz P."/>
            <person name="Kyrpides N.C."/>
            <person name="Klenk H.P."/>
            <person name="Chain P."/>
        </authorList>
    </citation>
    <scope>NUCLEOTIDE SEQUENCE [LARGE SCALE GENOMIC DNA]</scope>
    <source>
        <strain evidence="3">ATCC 14647 / DSM 12112 / NCTC 10651 / 9901</strain>
    </source>
</reference>
<evidence type="ECO:0000259" key="1">
    <source>
        <dbReference type="PROSITE" id="PS51094"/>
    </source>
</evidence>
<dbReference type="Pfam" id="PF00359">
    <property type="entry name" value="PTS_EIIA_2"/>
    <property type="match status" value="1"/>
</dbReference>
<feature type="domain" description="PTS EIIA type-2" evidence="1">
    <location>
        <begin position="8"/>
        <end position="152"/>
    </location>
</feature>
<dbReference type="RefSeq" id="WP_012858854.1">
    <property type="nucleotide sequence ID" value="NC_013515.1"/>
</dbReference>
<dbReference type="GeneID" id="29673536"/>
<dbReference type="EMBL" id="CP001779">
    <property type="protein sequence ID" value="ACZ01304.1"/>
    <property type="molecule type" value="Genomic_DNA"/>
</dbReference>
<dbReference type="HOGENOM" id="CLU_072531_5_0_0"/>
<sequence length="154" mass="17836">MKTNYIFEKIYVDGINLDLQAKNKNALLKEMFKGLENNENILDKEKAFEDLMEREILGTTGIGRGVAIPHAKTDAVKDIIISVGIFREGIEYEAVDEEKVNILFMFLSPVELSREYLIILAKISRFCQDNKFRQVMLEVKTKEEMIELIKNMEI</sequence>
<keyword evidence="3" id="KW-1185">Reference proteome</keyword>
<accession>D1AYC8</accession>
<dbReference type="eggNOG" id="COG1762">
    <property type="taxonomic scope" value="Bacteria"/>
</dbReference>
<dbReference type="OrthoDB" id="95460at2"/>
<dbReference type="SUPFAM" id="SSF55804">
    <property type="entry name" value="Phoshotransferase/anion transport protein"/>
    <property type="match status" value="1"/>
</dbReference>
<dbReference type="PANTHER" id="PTHR47738:SF2">
    <property type="entry name" value="PTS SYSTEM FRUCTOSE-LIKE EIIA COMPONENT"/>
    <property type="match status" value="1"/>
</dbReference>
<proteinExistence type="predicted"/>
<name>D1AYC8_STRM9</name>
<dbReference type="AlphaFoldDB" id="D1AYC8"/>
<protein>
    <submittedName>
        <fullName evidence="2">PTS IIA-like nitrogen-regulatory protein PtsN</fullName>
    </submittedName>
</protein>
<dbReference type="Proteomes" id="UP000002072">
    <property type="component" value="Chromosome"/>
</dbReference>
<dbReference type="KEGG" id="smf:Smon_0836"/>